<dbReference type="AlphaFoldDB" id="Q94248"/>
<dbReference type="PANTHER" id="PTHR35193:SF5">
    <property type="entry name" value="FLOCCULATION PROTEIN FLO11"/>
    <property type="match status" value="1"/>
</dbReference>
<feature type="region of interest" description="Disordered" evidence="2">
    <location>
        <begin position="335"/>
        <end position="438"/>
    </location>
</feature>
<evidence type="ECO:0000313" key="6">
    <source>
        <dbReference type="Proteomes" id="UP000001940"/>
    </source>
</evidence>
<dbReference type="CTD" id="181103"/>
<feature type="compositionally biased region" description="Low complexity" evidence="2">
    <location>
        <begin position="386"/>
        <end position="405"/>
    </location>
</feature>
<dbReference type="PROSITE" id="PS50948">
    <property type="entry name" value="PAN"/>
    <property type="match status" value="5"/>
</dbReference>
<feature type="domain" description="Apple" evidence="4">
    <location>
        <begin position="448"/>
        <end position="532"/>
    </location>
</feature>
<feature type="compositionally biased region" description="Polar residues" evidence="2">
    <location>
        <begin position="855"/>
        <end position="867"/>
    </location>
</feature>
<dbReference type="PaxDb" id="6239-H03E18.1"/>
<dbReference type="WormBase" id="H03E18.1">
    <property type="protein sequence ID" value="CE37653"/>
    <property type="gene ID" value="WBGene00019148"/>
</dbReference>
<dbReference type="UCSC" id="H03E18.1">
    <property type="organism name" value="c. elegans"/>
</dbReference>
<dbReference type="PIR" id="T25804">
    <property type="entry name" value="T25804"/>
</dbReference>
<dbReference type="HOGENOM" id="CLU_284877_0_0_1"/>
<evidence type="ECO:0000313" key="5">
    <source>
        <dbReference type="EMBL" id="CCD62807.1"/>
    </source>
</evidence>
<dbReference type="GeneID" id="181103"/>
<feature type="domain" description="Apple" evidence="4">
    <location>
        <begin position="23"/>
        <end position="112"/>
    </location>
</feature>
<feature type="compositionally biased region" description="Low complexity" evidence="2">
    <location>
        <begin position="770"/>
        <end position="786"/>
    </location>
</feature>
<dbReference type="PeptideAtlas" id="Q94248"/>
<feature type="compositionally biased region" description="Basic and acidic residues" evidence="2">
    <location>
        <begin position="339"/>
        <end position="359"/>
    </location>
</feature>
<feature type="region of interest" description="Disordered" evidence="2">
    <location>
        <begin position="119"/>
        <end position="191"/>
    </location>
</feature>
<feature type="region of interest" description="Disordered" evidence="2">
    <location>
        <begin position="1035"/>
        <end position="1056"/>
    </location>
</feature>
<reference evidence="5 6" key="1">
    <citation type="journal article" date="1998" name="Science">
        <title>Genome sequence of the nematode C. elegans: a platform for investigating biology.</title>
        <authorList>
            <consortium name="The C. elegans sequencing consortium"/>
            <person name="Sulson J.E."/>
            <person name="Waterston R."/>
        </authorList>
    </citation>
    <scope>NUCLEOTIDE SEQUENCE [LARGE SCALE GENOMIC DNA]</scope>
    <source>
        <strain evidence="5 6">Bristol N2</strain>
    </source>
</reference>
<evidence type="ECO:0000313" key="7">
    <source>
        <dbReference type="WormBase" id="H03E18.1"/>
    </source>
</evidence>
<feature type="compositionally biased region" description="Low complexity" evidence="2">
    <location>
        <begin position="164"/>
        <end position="183"/>
    </location>
</feature>
<feature type="coiled-coil region" evidence="1">
    <location>
        <begin position="801"/>
        <end position="828"/>
    </location>
</feature>
<dbReference type="eggNOG" id="ENOG502S3EC">
    <property type="taxonomic scope" value="Eukaryota"/>
</dbReference>
<feature type="region of interest" description="Disordered" evidence="2">
    <location>
        <begin position="846"/>
        <end position="875"/>
    </location>
</feature>
<dbReference type="Gene3D" id="3.50.4.10">
    <property type="entry name" value="Hepatocyte Growth Factor"/>
    <property type="match status" value="2"/>
</dbReference>
<feature type="chain" id="PRO_5004319887" evidence="3">
    <location>
        <begin position="22"/>
        <end position="1147"/>
    </location>
</feature>
<feature type="compositionally biased region" description="Basic residues" evidence="2">
    <location>
        <begin position="374"/>
        <end position="385"/>
    </location>
</feature>
<organism evidence="5 6">
    <name type="scientific">Caenorhabditis elegans</name>
    <dbReference type="NCBI Taxonomy" id="6239"/>
    <lineage>
        <taxon>Eukaryota</taxon>
        <taxon>Metazoa</taxon>
        <taxon>Ecdysozoa</taxon>
        <taxon>Nematoda</taxon>
        <taxon>Chromadorea</taxon>
        <taxon>Rhabditida</taxon>
        <taxon>Rhabditina</taxon>
        <taxon>Rhabditomorpha</taxon>
        <taxon>Rhabditoidea</taxon>
        <taxon>Rhabditidae</taxon>
        <taxon>Peloderinae</taxon>
        <taxon>Caenorhabditis</taxon>
    </lineage>
</organism>
<gene>
    <name evidence="5" type="ORF">CELE_H03E18.1</name>
    <name evidence="5 7" type="ORF">H03E18.1</name>
</gene>
<dbReference type="KEGG" id="cel:CELE_H03E18.1"/>
<accession>Q94248</accession>
<keyword evidence="1" id="KW-0175">Coiled coil</keyword>
<dbReference type="EMBL" id="BX284606">
    <property type="protein sequence ID" value="CCD62807.1"/>
    <property type="molecule type" value="Genomic_DNA"/>
</dbReference>
<dbReference type="RefSeq" id="NP_509443.2">
    <property type="nucleotide sequence ID" value="NM_077042.5"/>
</dbReference>
<dbReference type="Proteomes" id="UP000001940">
    <property type="component" value="Chromosome X"/>
</dbReference>
<proteinExistence type="evidence at protein level"/>
<evidence type="ECO:0000256" key="1">
    <source>
        <dbReference type="SAM" id="Coils"/>
    </source>
</evidence>
<sequence>MTSTITTGILCLVSVLQHVYGDCSPEFFARSIRYDQAIEIDFYYTGINLASVKECAAFCAGREFCRSAVYNSRTKTCGISYEYTVACASRTQRFKEYQVEDGQGTDLVQIACVDDCRNREGKDTNKKGKKVPVGIITGEPNDGKTKETLTSSSSLSGNNVITDPLTTPSVSKLSSTSASSSTPESDRPRANGYVTRLILANISGLQEGRTGSVEPLTLQQNDASVAKGGKTGDGNKGKGPVCYRTIRHRYLLGADFEEHDVDSVNDCRCLCAATYLPNNKKNKCMSFQFRNKTCTLNKGNHLGQYDLIEQRKTLYQYVGCDPEILLETASSKCPNFKPKSAEKKKPDTKKETPTKKPKVELVTAKTVEGEKKETKKPKSTTKKPTKTAAASTKRPPTTEKPTATTEEVKSTTAAAKPSERPTGHDETPVEENSLETKSSEMIIKRDGCFEVIDDHLMVSVAGGLEHDMSIEECQCMCANSKTSRRYEFQCRSATYYHAERDCILNLEDRNIKSKLFEKQFTDVNVTYIGLACEVDETVKSLGSLALTECRRKVEATTGEPTKETSTKKNGLKSDDCYVELNDFVLEGTAIAVETAVTPEECKCKCAEGHKLYGEECASFLYYYDSKTCLINKQNRFSNPEKFNFVPSINQSRSYFEWTCANKDEARHKYRADVCKVEPEKVDGNLLNNESEPVVVKQDVKITEEPVPMKRLDEKAFLDKIDQVVESQEETEKKKKVTTKNSEHILDTDEVLKKIEKVEATSTTETEKPTTETTPATTTVTTTTEETTTPKKQEVKMKHMDEKALMEKINEASEKLEKSQEVTEEVTEATTEAITTTEESTTTAKLILNKKKNPTKDSGSVSSASGNGKTVAMKKTDQKTIETLLKAKIPESSNVDSQEKEDINKDPRLVEMKKVEAQVLEKLAKMEITESTAPDSTSSTIPENIETESTSSEITKQTAKTSMKSSIPEAEGLEDDEVETDIGQELSTGLNDAPASVPAPESTISITSTTEKVTTTTTTQAKASGVKSHKFDEKIDKSGMPLPRITTTTEPSTTTAGYPPAGRCSYSALYQTSFLGRRLLKAVRVKTPADCFAACYALRCRSANLIAQGEFNSCELYRDSLIDYRRPDMIGYDASTVYFDGINCDGTP</sequence>
<feature type="compositionally biased region" description="Basic and acidic residues" evidence="2">
    <location>
        <begin position="417"/>
        <end position="427"/>
    </location>
</feature>
<dbReference type="SMART" id="SM00473">
    <property type="entry name" value="PAN_AP"/>
    <property type="match status" value="5"/>
</dbReference>
<dbReference type="InterPro" id="IPR003609">
    <property type="entry name" value="Pan_app"/>
</dbReference>
<dbReference type="FunCoup" id="Q94248">
    <property type="interactions" value="82"/>
</dbReference>
<dbReference type="OrthoDB" id="5869676at2759"/>
<dbReference type="STRING" id="6239.H03E18.1.1"/>
<dbReference type="InParanoid" id="Q94248"/>
<feature type="compositionally biased region" description="Low complexity" evidence="2">
    <location>
        <begin position="1045"/>
        <end position="1054"/>
    </location>
</feature>
<evidence type="ECO:0000259" key="4">
    <source>
        <dbReference type="PROSITE" id="PS50948"/>
    </source>
</evidence>
<feature type="signal peptide" evidence="3">
    <location>
        <begin position="1"/>
        <end position="21"/>
    </location>
</feature>
<dbReference type="CDD" id="cd01099">
    <property type="entry name" value="PAN_AP_HGF"/>
    <property type="match status" value="2"/>
</dbReference>
<feature type="domain" description="Apple" evidence="4">
    <location>
        <begin position="242"/>
        <end position="320"/>
    </location>
</feature>
<feature type="compositionally biased region" description="Low complexity" evidence="2">
    <location>
        <begin position="935"/>
        <end position="954"/>
    </location>
</feature>
<dbReference type="Pfam" id="PF00024">
    <property type="entry name" value="PAN_1"/>
    <property type="match status" value="5"/>
</dbReference>
<evidence type="ECO:0000256" key="2">
    <source>
        <dbReference type="SAM" id="MobiDB-lite"/>
    </source>
</evidence>
<feature type="region of interest" description="Disordered" evidence="2">
    <location>
        <begin position="929"/>
        <end position="974"/>
    </location>
</feature>
<feature type="domain" description="Apple" evidence="4">
    <location>
        <begin position="576"/>
        <end position="659"/>
    </location>
</feature>
<evidence type="ECO:0007829" key="8">
    <source>
        <dbReference type="PeptideAtlas" id="Q94248"/>
    </source>
</evidence>
<keyword evidence="6" id="KW-1185">Reference proteome</keyword>
<dbReference type="SUPFAM" id="SSF57414">
    <property type="entry name" value="Hairpin loop containing domain-like"/>
    <property type="match status" value="3"/>
</dbReference>
<dbReference type="PANTHER" id="PTHR35193">
    <property type="entry name" value="MUCIN 13A, CELL SURFACE-ASSOCIATED-RELATED"/>
    <property type="match status" value="1"/>
</dbReference>
<dbReference type="AGR" id="WB:WBGene00019148"/>
<evidence type="ECO:0000256" key="3">
    <source>
        <dbReference type="SAM" id="SignalP"/>
    </source>
</evidence>
<keyword evidence="8" id="KW-1267">Proteomics identification</keyword>
<feature type="compositionally biased region" description="Basic and acidic residues" evidence="2">
    <location>
        <begin position="757"/>
        <end position="769"/>
    </location>
</feature>
<feature type="compositionally biased region" description="Polar residues" evidence="2">
    <location>
        <begin position="955"/>
        <end position="964"/>
    </location>
</feature>
<name>Q94248_CAEEL</name>
<dbReference type="Bgee" id="WBGene00019148">
    <property type="expression patterns" value="Expressed in pharyngeal muscle cell (C elegans) and 3 other cell types or tissues"/>
</dbReference>
<keyword evidence="3" id="KW-0732">Signal</keyword>
<feature type="domain" description="Apple" evidence="4">
    <location>
        <begin position="1063"/>
        <end position="1143"/>
    </location>
</feature>
<feature type="region of interest" description="Disordered" evidence="2">
    <location>
        <begin position="757"/>
        <end position="794"/>
    </location>
</feature>
<dbReference type="OMA" id="ECKCKCA"/>
<protein>
    <submittedName>
        <fullName evidence="5">Apple domain-containing protein</fullName>
    </submittedName>
</protein>